<reference evidence="2" key="1">
    <citation type="submission" date="2021-03" db="EMBL/GenBank/DDBJ databases">
        <title>Comparative genomics and phylogenomic investigation of the class Geoglossomycetes provide insights into ecological specialization and systematics.</title>
        <authorList>
            <person name="Melie T."/>
            <person name="Pirro S."/>
            <person name="Miller A.N."/>
            <person name="Quandt A."/>
        </authorList>
    </citation>
    <scope>NUCLEOTIDE SEQUENCE</scope>
    <source>
        <strain evidence="2">GBOQ0MN5Z8</strain>
    </source>
</reference>
<dbReference type="EMBL" id="JAGHQL010000001">
    <property type="protein sequence ID" value="KAH0547746.1"/>
    <property type="molecule type" value="Genomic_DNA"/>
</dbReference>
<feature type="region of interest" description="Disordered" evidence="1">
    <location>
        <begin position="784"/>
        <end position="813"/>
    </location>
</feature>
<dbReference type="OrthoDB" id="539213at2759"/>
<dbReference type="Proteomes" id="UP000698800">
    <property type="component" value="Unassembled WGS sequence"/>
</dbReference>
<dbReference type="AlphaFoldDB" id="A0A9P8IAW7"/>
<comment type="caution">
    <text evidence="2">The sequence shown here is derived from an EMBL/GenBank/DDBJ whole genome shotgun (WGS) entry which is preliminary data.</text>
</comment>
<dbReference type="InterPro" id="IPR053354">
    <property type="entry name" value="MGDG_epimerase"/>
</dbReference>
<evidence type="ECO:0000256" key="1">
    <source>
        <dbReference type="SAM" id="MobiDB-lite"/>
    </source>
</evidence>
<protein>
    <submittedName>
        <fullName evidence="2">Uncharacterized protein</fullName>
    </submittedName>
</protein>
<accession>A0A9P8IAW7</accession>
<feature type="compositionally biased region" description="Low complexity" evidence="1">
    <location>
        <begin position="801"/>
        <end position="813"/>
    </location>
</feature>
<feature type="compositionally biased region" description="Gly residues" evidence="1">
    <location>
        <begin position="900"/>
        <end position="915"/>
    </location>
</feature>
<dbReference type="PANTHER" id="PTHR43558">
    <property type="entry name" value="REDUCTASE, PUTATIVE (AFU_ORTHOLOGUE AFUA_3G10540)-RELATED"/>
    <property type="match status" value="1"/>
</dbReference>
<feature type="region of interest" description="Disordered" evidence="1">
    <location>
        <begin position="900"/>
        <end position="924"/>
    </location>
</feature>
<name>A0A9P8IAW7_9PEZI</name>
<keyword evidence="3" id="KW-1185">Reference proteome</keyword>
<dbReference type="PANTHER" id="PTHR43558:SF6">
    <property type="entry name" value="REDUCTASE, PUTATIVE (AFU_ORTHOLOGUE AFUA_3G10540)-RELATED"/>
    <property type="match status" value="1"/>
</dbReference>
<sequence>MAEIDLPPFLANAWRFHQDDCLSEFRKFMTESQWTSSELSEAHLSNQVKAYKLRLEEQELSYRSHGRASAGTGAASLLSSSAAQLIELLQSSDNFLLDVETLAKNLNSPTLLVVLRDPRLPYIALRSFMNLPANYGPASAAEVARSNIDIDEAILANESYIRSRGVERNKDGVGLVRLSDAEVILGPSTVELDGDSQMLTRLIVRKDPPKGGFNFFDAKRPRLLRLQPSTEAFISTFHRITRGILEGLNWSNVFVAGGMILTTLLHVDPAKDDDKNVNDCDIDLYIYGLTPSEATEKVKEIYEVWARNLPPSGHQNLVIKNAKTITFLSDYPNRRIQVVLKSLASPTAALLNFDLDACAMGFDGTDVLMLPRCARALETGYSTFTMDLIWGHHLGDRRSTQDARVFKYANRGFGLRILPSYVKSLEIDYYLGPKRTMWGGPNKSNRKIERNEPGLKTLKRIACVAQDMVRRFYFGKTPLTEQPDWMDDENWNEIKEWDRHEVYRDDDGDDTMEDKEVPTIRISDLDSIKLHRNLPGGRQGVGDFEVWMRHHEAWVLDAIGKAEFVRQPPRSPSSNGVTRSTVYDGDYYDDLPEYQWDAAFDARLFSRSIDDHNDELFDRLKVEICSRVNIRYSATGWRDYLTRRIRRQVHGPDIQSVLEKQITIPIDISFKLEDYISSLVGPILEEKNIYNGNKDERRILIPVHEIGKGTTIIPDLVESAEKNLRYWVVGNELMWAGIDRVIDETTEVLWQIFHWNRLSRVDLESVLALACGFRRRIPPVLDLGPIPTPPTTARSDEEAGKSSSSTDAAGSTAVEAVKPPHILVKPTSSKTMGVLSEYEARVFQQWAFHVPPIISRTYTEPESSLYDEYEYTYPPPDKLFWRDGDEGSGEIEWVDVVPGGEPGNESHGGGLGGCVRSGRECVPE</sequence>
<evidence type="ECO:0000313" key="2">
    <source>
        <dbReference type="EMBL" id="KAH0547746.1"/>
    </source>
</evidence>
<gene>
    <name evidence="2" type="ORF">FGG08_000003</name>
</gene>
<organism evidence="2 3">
    <name type="scientific">Glutinoglossum americanum</name>
    <dbReference type="NCBI Taxonomy" id="1670608"/>
    <lineage>
        <taxon>Eukaryota</taxon>
        <taxon>Fungi</taxon>
        <taxon>Dikarya</taxon>
        <taxon>Ascomycota</taxon>
        <taxon>Pezizomycotina</taxon>
        <taxon>Geoglossomycetes</taxon>
        <taxon>Geoglossales</taxon>
        <taxon>Geoglossaceae</taxon>
        <taxon>Glutinoglossum</taxon>
    </lineage>
</organism>
<evidence type="ECO:0000313" key="3">
    <source>
        <dbReference type="Proteomes" id="UP000698800"/>
    </source>
</evidence>
<proteinExistence type="predicted"/>